<feature type="chain" id="PRO_5042968620" description="Immunoglobulin domain-containing protein" evidence="1">
    <location>
        <begin position="18"/>
        <end position="358"/>
    </location>
</feature>
<keyword evidence="4" id="KW-1185">Reference proteome</keyword>
<reference evidence="3 4" key="1">
    <citation type="submission" date="2024-02" db="EMBL/GenBank/DDBJ databases">
        <title>Chromosome-level genome assembly of the Eurasian Minnow (Phoxinus phoxinus).</title>
        <authorList>
            <person name="Oriowo T.O."/>
            <person name="Martin S."/>
            <person name="Stange M."/>
            <person name="Chrysostomakis Y."/>
            <person name="Brown T."/>
            <person name="Winkler S."/>
            <person name="Kukowka S."/>
            <person name="Myers E.W."/>
            <person name="Bohne A."/>
        </authorList>
    </citation>
    <scope>NUCLEOTIDE SEQUENCE [LARGE SCALE GENOMIC DNA]</scope>
    <source>
        <strain evidence="3">ZFMK-TIS-60720</strain>
        <tissue evidence="3">Whole Organism</tissue>
    </source>
</reference>
<dbReference type="InterPro" id="IPR036179">
    <property type="entry name" value="Ig-like_dom_sf"/>
</dbReference>
<feature type="domain" description="Immunoglobulin" evidence="2">
    <location>
        <begin position="234"/>
        <end position="344"/>
    </location>
</feature>
<dbReference type="Gene3D" id="2.60.40.10">
    <property type="entry name" value="Immunoglobulins"/>
    <property type="match status" value="2"/>
</dbReference>
<evidence type="ECO:0000313" key="3">
    <source>
        <dbReference type="EMBL" id="KAK7136629.1"/>
    </source>
</evidence>
<comment type="caution">
    <text evidence="3">The sequence shown here is derived from an EMBL/GenBank/DDBJ whole genome shotgun (WGS) entry which is preliminary data.</text>
</comment>
<evidence type="ECO:0000259" key="2">
    <source>
        <dbReference type="SMART" id="SM00409"/>
    </source>
</evidence>
<protein>
    <recommendedName>
        <fullName evidence="2">Immunoglobulin domain-containing protein</fullName>
    </recommendedName>
</protein>
<feature type="signal peptide" evidence="1">
    <location>
        <begin position="1"/>
        <end position="17"/>
    </location>
</feature>
<dbReference type="AlphaFoldDB" id="A0AAN9CMA2"/>
<dbReference type="SUPFAM" id="SSF48726">
    <property type="entry name" value="Immunoglobulin"/>
    <property type="match status" value="2"/>
</dbReference>
<accession>A0AAN9CMA2</accession>
<dbReference type="Proteomes" id="UP001364617">
    <property type="component" value="Unassembled WGS sequence"/>
</dbReference>
<proteinExistence type="predicted"/>
<dbReference type="InterPro" id="IPR003599">
    <property type="entry name" value="Ig_sub"/>
</dbReference>
<dbReference type="SMART" id="SM00409">
    <property type="entry name" value="IG"/>
    <property type="match status" value="2"/>
</dbReference>
<gene>
    <name evidence="3" type="ORF">R3I93_016846</name>
</gene>
<sequence length="358" mass="39554">MMFILIFVGLLVDGVFGDETVKSVFVREGDSVTLYTDVTETQKAELILWTFGPDSTRIAQINRLANKVSLYEDVLDGRFKDSLHLDKTVSLTITNTTTEHSGVYELQTFGGNEVQPKKFSIIVSGPLPVPVIISNSSHCSSSSSCSLVCSSVVNVEYQDKNTYSCVLNNPISNQTTHLDINTLCHTCAGGETYNKDMCLQNGAGPLLAVETDGGDTSNRERDLQNSVFVKEDKITSVSVMEGQPVTLHTADPEIQGMEEMCWKFADSKKHNAKFAVIATLNKTNNEELPCNRTIQKFKDRLKLDLNTGSLTITNVTPKLCGHYKLHITSGGQMIIHTFIVAHVPLNRERTLSRRQTCP</sequence>
<evidence type="ECO:0000256" key="1">
    <source>
        <dbReference type="SAM" id="SignalP"/>
    </source>
</evidence>
<dbReference type="InterPro" id="IPR013783">
    <property type="entry name" value="Ig-like_fold"/>
</dbReference>
<dbReference type="EMBL" id="JAYKXH010000018">
    <property type="protein sequence ID" value="KAK7136629.1"/>
    <property type="molecule type" value="Genomic_DNA"/>
</dbReference>
<feature type="domain" description="Immunoglobulin" evidence="2">
    <location>
        <begin position="21"/>
        <end position="124"/>
    </location>
</feature>
<keyword evidence="1" id="KW-0732">Signal</keyword>
<dbReference type="PANTHER" id="PTHR21063:SF4">
    <property type="entry name" value="CD48 ANTIGEN-RELATED"/>
    <property type="match status" value="1"/>
</dbReference>
<name>A0AAN9CMA2_9TELE</name>
<evidence type="ECO:0000313" key="4">
    <source>
        <dbReference type="Proteomes" id="UP001364617"/>
    </source>
</evidence>
<organism evidence="3 4">
    <name type="scientific">Phoxinus phoxinus</name>
    <name type="common">Eurasian minnow</name>
    <dbReference type="NCBI Taxonomy" id="58324"/>
    <lineage>
        <taxon>Eukaryota</taxon>
        <taxon>Metazoa</taxon>
        <taxon>Chordata</taxon>
        <taxon>Craniata</taxon>
        <taxon>Vertebrata</taxon>
        <taxon>Euteleostomi</taxon>
        <taxon>Actinopterygii</taxon>
        <taxon>Neopterygii</taxon>
        <taxon>Teleostei</taxon>
        <taxon>Ostariophysi</taxon>
        <taxon>Cypriniformes</taxon>
        <taxon>Leuciscidae</taxon>
        <taxon>Phoxininae</taxon>
        <taxon>Phoxinus</taxon>
    </lineage>
</organism>
<dbReference type="PANTHER" id="PTHR21063">
    <property type="entry name" value="LFA-3"/>
    <property type="match status" value="1"/>
</dbReference>